<reference evidence="2" key="1">
    <citation type="journal article" date="2022" name="Int. J. Mol. Sci.">
        <title>Draft Genome of Tanacetum Coccineum: Genomic Comparison of Closely Related Tanacetum-Family Plants.</title>
        <authorList>
            <person name="Yamashiro T."/>
            <person name="Shiraishi A."/>
            <person name="Nakayama K."/>
            <person name="Satake H."/>
        </authorList>
    </citation>
    <scope>NUCLEOTIDE SEQUENCE</scope>
</reference>
<dbReference type="CDD" id="cd09272">
    <property type="entry name" value="RNase_HI_RT_Ty1"/>
    <property type="match status" value="1"/>
</dbReference>
<dbReference type="InterPro" id="IPR013103">
    <property type="entry name" value="RVT_2"/>
</dbReference>
<sequence length="238" mass="27120">MDVKTAFLNGPLKEEVFVSRPDGFVDPDFPNHVYHLKKTLYGLKQAPRAWYDKLSSFLIKQHFTKVFSNRFAKLMKNNFEMSMMGEMKFFLGLQIHQLPCGIFISQSQYTFEILNKHGTDGCDSISTPMHTARIYADLQDADHAWCHDDCKSTSGGIQFLGETLVSWSSKKHDCTTISTAKAEYVSLSACCARVIWMKTQLLDYGFHYTKIPMYCDSKSPIAISCNPVQDSRTKHISI</sequence>
<comment type="caution">
    <text evidence="2">The sequence shown here is derived from an EMBL/GenBank/DDBJ whole genome shotgun (WGS) entry which is preliminary data.</text>
</comment>
<dbReference type="InterPro" id="IPR043502">
    <property type="entry name" value="DNA/RNA_pol_sf"/>
</dbReference>
<dbReference type="EMBL" id="BQNB010008992">
    <property type="protein sequence ID" value="GJS57258.1"/>
    <property type="molecule type" value="Genomic_DNA"/>
</dbReference>
<dbReference type="SUPFAM" id="SSF56672">
    <property type="entry name" value="DNA/RNA polymerases"/>
    <property type="match status" value="1"/>
</dbReference>
<keyword evidence="3" id="KW-1185">Reference proteome</keyword>
<protein>
    <submittedName>
        <fullName evidence="2">Retrovirus-related pol polyprotein from transposon TNT 1-94</fullName>
    </submittedName>
</protein>
<accession>A0ABQ4WWQ6</accession>
<dbReference type="PANTHER" id="PTHR11439">
    <property type="entry name" value="GAG-POL-RELATED RETROTRANSPOSON"/>
    <property type="match status" value="1"/>
</dbReference>
<reference evidence="2" key="2">
    <citation type="submission" date="2022-01" db="EMBL/GenBank/DDBJ databases">
        <authorList>
            <person name="Yamashiro T."/>
            <person name="Shiraishi A."/>
            <person name="Satake H."/>
            <person name="Nakayama K."/>
        </authorList>
    </citation>
    <scope>NUCLEOTIDE SEQUENCE</scope>
</reference>
<name>A0ABQ4WWQ6_9ASTR</name>
<feature type="domain" description="Reverse transcriptase Ty1/copia-type" evidence="1">
    <location>
        <begin position="69"/>
        <end position="130"/>
    </location>
</feature>
<evidence type="ECO:0000259" key="1">
    <source>
        <dbReference type="Pfam" id="PF07727"/>
    </source>
</evidence>
<proteinExistence type="predicted"/>
<dbReference type="Proteomes" id="UP001151760">
    <property type="component" value="Unassembled WGS sequence"/>
</dbReference>
<organism evidence="2 3">
    <name type="scientific">Tanacetum coccineum</name>
    <dbReference type="NCBI Taxonomy" id="301880"/>
    <lineage>
        <taxon>Eukaryota</taxon>
        <taxon>Viridiplantae</taxon>
        <taxon>Streptophyta</taxon>
        <taxon>Embryophyta</taxon>
        <taxon>Tracheophyta</taxon>
        <taxon>Spermatophyta</taxon>
        <taxon>Magnoliopsida</taxon>
        <taxon>eudicotyledons</taxon>
        <taxon>Gunneridae</taxon>
        <taxon>Pentapetalae</taxon>
        <taxon>asterids</taxon>
        <taxon>campanulids</taxon>
        <taxon>Asterales</taxon>
        <taxon>Asteraceae</taxon>
        <taxon>Asteroideae</taxon>
        <taxon>Anthemideae</taxon>
        <taxon>Anthemidinae</taxon>
        <taxon>Tanacetum</taxon>
    </lineage>
</organism>
<evidence type="ECO:0000313" key="2">
    <source>
        <dbReference type="EMBL" id="GJS57258.1"/>
    </source>
</evidence>
<dbReference type="PANTHER" id="PTHR11439:SF495">
    <property type="entry name" value="REVERSE TRANSCRIPTASE, RNA-DEPENDENT DNA POLYMERASE-RELATED"/>
    <property type="match status" value="1"/>
</dbReference>
<evidence type="ECO:0000313" key="3">
    <source>
        <dbReference type="Proteomes" id="UP001151760"/>
    </source>
</evidence>
<gene>
    <name evidence="2" type="ORF">Tco_0652042</name>
</gene>
<dbReference type="Pfam" id="PF07727">
    <property type="entry name" value="RVT_2"/>
    <property type="match status" value="2"/>
</dbReference>
<feature type="domain" description="Reverse transcriptase Ty1/copia-type" evidence="1">
    <location>
        <begin position="1"/>
        <end position="65"/>
    </location>
</feature>